<evidence type="ECO:0000256" key="1">
    <source>
        <dbReference type="ARBA" id="ARBA00009558"/>
    </source>
</evidence>
<evidence type="ECO:0000256" key="8">
    <source>
        <dbReference type="SAM" id="MobiDB-lite"/>
    </source>
</evidence>
<feature type="non-terminal residue" evidence="9">
    <location>
        <position position="413"/>
    </location>
</feature>
<keyword evidence="10" id="KW-1185">Reference proteome</keyword>
<keyword evidence="7" id="KW-0520">NAD</keyword>
<dbReference type="PANTHER" id="PTHR10339">
    <property type="entry name" value="ADP-RIBOSYLTRANSFERASE"/>
    <property type="match status" value="1"/>
</dbReference>
<reference evidence="9 10" key="1">
    <citation type="submission" date="2020-03" db="EMBL/GenBank/DDBJ databases">
        <title>Dissostichus mawsoni Genome sequencing and assembly.</title>
        <authorList>
            <person name="Park H."/>
        </authorList>
    </citation>
    <scope>NUCLEOTIDE SEQUENCE [LARGE SCALE GENOMIC DNA]</scope>
    <source>
        <strain evidence="9">DM0001</strain>
        <tissue evidence="9">Muscle</tissue>
    </source>
</reference>
<dbReference type="Proteomes" id="UP000518266">
    <property type="component" value="Unassembled WGS sequence"/>
</dbReference>
<protein>
    <recommendedName>
        <fullName evidence="7">NAD(P)(+)--arginine ADP-ribosyltransferase</fullName>
        <ecNumber evidence="7">2.4.2.31</ecNumber>
    </recommendedName>
    <alternativeName>
        <fullName evidence="7">Mono(ADP-ribosyl)transferase</fullName>
    </alternativeName>
</protein>
<organism evidence="9 10">
    <name type="scientific">Dissostichus mawsoni</name>
    <name type="common">Antarctic cod</name>
    <dbReference type="NCBI Taxonomy" id="36200"/>
    <lineage>
        <taxon>Eukaryota</taxon>
        <taxon>Metazoa</taxon>
        <taxon>Chordata</taxon>
        <taxon>Craniata</taxon>
        <taxon>Vertebrata</taxon>
        <taxon>Euteleostomi</taxon>
        <taxon>Actinopterygii</taxon>
        <taxon>Neopterygii</taxon>
        <taxon>Teleostei</taxon>
        <taxon>Neoteleostei</taxon>
        <taxon>Acanthomorphata</taxon>
        <taxon>Eupercaria</taxon>
        <taxon>Perciformes</taxon>
        <taxon>Notothenioidei</taxon>
        <taxon>Nototheniidae</taxon>
        <taxon>Dissostichus</taxon>
    </lineage>
</organism>
<gene>
    <name evidence="9" type="ORF">F7725_005713</name>
</gene>
<dbReference type="Gene3D" id="3.90.176.10">
    <property type="entry name" value="Toxin ADP-ribosyltransferase, Chain A, domain 1"/>
    <property type="match status" value="1"/>
</dbReference>
<comment type="similarity">
    <text evidence="1 7">Belongs to the Arg-specific ADP-ribosyltransferase family.</text>
</comment>
<dbReference type="OrthoDB" id="423533at2759"/>
<comment type="catalytic activity">
    <reaction evidence="6 7">
        <text>L-arginyl-[protein] + NAD(+) = N(omega)-(ADP-D-ribosyl)-L-arginyl-[protein] + nicotinamide + H(+)</text>
        <dbReference type="Rhea" id="RHEA:19149"/>
        <dbReference type="Rhea" id="RHEA-COMP:10532"/>
        <dbReference type="Rhea" id="RHEA-COMP:15087"/>
        <dbReference type="ChEBI" id="CHEBI:15378"/>
        <dbReference type="ChEBI" id="CHEBI:17154"/>
        <dbReference type="ChEBI" id="CHEBI:29965"/>
        <dbReference type="ChEBI" id="CHEBI:57540"/>
        <dbReference type="ChEBI" id="CHEBI:142554"/>
        <dbReference type="EC" id="2.4.2.31"/>
    </reaction>
</comment>
<proteinExistence type="inferred from homology"/>
<dbReference type="GO" id="GO:0016779">
    <property type="term" value="F:nucleotidyltransferase activity"/>
    <property type="evidence" value="ECO:0007669"/>
    <property type="project" value="UniProtKB-KW"/>
</dbReference>
<feature type="region of interest" description="Disordered" evidence="8">
    <location>
        <begin position="350"/>
        <end position="372"/>
    </location>
</feature>
<dbReference type="Pfam" id="PF01129">
    <property type="entry name" value="ART"/>
    <property type="match status" value="1"/>
</dbReference>
<keyword evidence="4" id="KW-0548">Nucleotidyltransferase</keyword>
<name>A0A7J5YW87_DISMA</name>
<evidence type="ECO:0000256" key="5">
    <source>
        <dbReference type="ARBA" id="ARBA00022857"/>
    </source>
</evidence>
<dbReference type="PRINTS" id="PR00970">
    <property type="entry name" value="RIBTRNSFRASE"/>
</dbReference>
<dbReference type="EC" id="2.4.2.31" evidence="7"/>
<keyword evidence="5 7" id="KW-0521">NADP</keyword>
<evidence type="ECO:0000313" key="10">
    <source>
        <dbReference type="Proteomes" id="UP000518266"/>
    </source>
</evidence>
<dbReference type="SUPFAM" id="SSF56399">
    <property type="entry name" value="ADP-ribosylation"/>
    <property type="match status" value="1"/>
</dbReference>
<sequence length="413" mass="45915">MNGMLFPSTGKEKALLSLISFDFARDSVLQRIITPLQFDETRLWSCKAFLGFLFQHSAQTVHGKRHSKMFDRRKMLLASIVFTALFYKVTAESKKRLDMAPDAIDDMYNGCRKEGLEKLVHSGLLKQELNSSAGFQKAWSANSPCSKPIPGGTKEHMAAILAYVEGDAYFSKTFDNAVQTMGGNFHYKSLHFLLMDSMLLLHPKECKTVHIIREKYTAQQGSSLMKSMMDFEGMVVFNITSCFFINLGTNICSADKDMALLSPVEVFTVDAAKEIHDKDNDSEYTAIVLKHSSLKGTHDCYFLSRVESETGALLFAEDAGVHPREGAHGALATRSKSCVSELQLIVARNVDKGTPAESPLEAGPKPAPKSPRHTLVETRHHEVDVIGQPAEGKGHDYDDHHLYHLEEEGGKLL</sequence>
<evidence type="ECO:0000256" key="2">
    <source>
        <dbReference type="ARBA" id="ARBA00022676"/>
    </source>
</evidence>
<keyword evidence="2 7" id="KW-0328">Glycosyltransferase</keyword>
<evidence type="ECO:0000256" key="4">
    <source>
        <dbReference type="ARBA" id="ARBA00022695"/>
    </source>
</evidence>
<comment type="caution">
    <text evidence="9">The sequence shown here is derived from an EMBL/GenBank/DDBJ whole genome shotgun (WGS) entry which is preliminary data.</text>
</comment>
<dbReference type="GO" id="GO:0106274">
    <property type="term" value="F:NAD+-protein-arginine ADP-ribosyltransferase activity"/>
    <property type="evidence" value="ECO:0007669"/>
    <property type="project" value="UniProtKB-EC"/>
</dbReference>
<dbReference type="InterPro" id="IPR050999">
    <property type="entry name" value="ADP-ribosyltransferase_ARG"/>
</dbReference>
<evidence type="ECO:0000256" key="3">
    <source>
        <dbReference type="ARBA" id="ARBA00022679"/>
    </source>
</evidence>
<dbReference type="EMBL" id="JAAKFY010000009">
    <property type="protein sequence ID" value="KAF3852358.1"/>
    <property type="molecule type" value="Genomic_DNA"/>
</dbReference>
<accession>A0A7J5YW87</accession>
<evidence type="ECO:0000256" key="6">
    <source>
        <dbReference type="ARBA" id="ARBA00047597"/>
    </source>
</evidence>
<keyword evidence="3 7" id="KW-0808">Transferase</keyword>
<dbReference type="GO" id="GO:0003950">
    <property type="term" value="F:NAD+ poly-ADP-ribosyltransferase activity"/>
    <property type="evidence" value="ECO:0007669"/>
    <property type="project" value="TreeGrafter"/>
</dbReference>
<dbReference type="InterPro" id="IPR000768">
    <property type="entry name" value="ART"/>
</dbReference>
<dbReference type="PANTHER" id="PTHR10339:SF27">
    <property type="entry name" value="NAD(P)(+)--ARGININE ADP-RIBOSYLTRANSFERASE"/>
    <property type="match status" value="1"/>
</dbReference>
<evidence type="ECO:0000313" key="9">
    <source>
        <dbReference type="EMBL" id="KAF3852358.1"/>
    </source>
</evidence>
<evidence type="ECO:0000256" key="7">
    <source>
        <dbReference type="RuleBase" id="RU361228"/>
    </source>
</evidence>
<dbReference type="AlphaFoldDB" id="A0A7J5YW87"/>